<sequence>MNFFNSSLLNYSIEDVEQSMENFNINSKRNLFHYYDVTTSQTWDNENPLKQCSNICTESYVASTKMDLLKTPMIKKPLLIPTAPKKKNKQWNRNGLKPKKLTYKNEIDDRDSGVFLENRSYRNSSGYSEICSTIKYNIFQQENKETEKIPNTKGLIQNSNISLQPRVTRSMTKKLQLYDKNNENNIQEIQGIIETPRNIRSSTTKAICNKKSSNFNKKKPNYSEGKEYKINDLDNKENDHSMQILSQYNGNGTWKDMLQWLQPRRDVGMWVECCRQNCKKWRYTTDYHDPVAVPVKWYCEMNSDVKLASCAIPEEPKPKEIERDLIENKYNAGSIVWAKRNTYLWWPAMVDDCPITFRYYELKKNSIIPVKYHVVFFDLNELTHSWVICKSIKPFCIDKNNVFLERASKIKKYKNKIKESYDLACSAIPMTILERLKRFSFLALHESEITLTNNGNKIASTSNYKNSVTTNVKMVTRNDIKRSNAVSISNLLNLIDDLDEIIPSSQPKLDATIRSKKKKLNKK</sequence>
<evidence type="ECO:0000259" key="4">
    <source>
        <dbReference type="PROSITE" id="PS50812"/>
    </source>
</evidence>
<evidence type="ECO:0000313" key="6">
    <source>
        <dbReference type="Proteomes" id="UP000694924"/>
    </source>
</evidence>
<dbReference type="InterPro" id="IPR042778">
    <property type="entry name" value="ZCWPW1/ZCWPW2"/>
</dbReference>
<evidence type="ECO:0000256" key="1">
    <source>
        <dbReference type="ARBA" id="ARBA00022723"/>
    </source>
</evidence>
<evidence type="ECO:0000256" key="3">
    <source>
        <dbReference type="ARBA" id="ARBA00022833"/>
    </source>
</evidence>
<feature type="domain" description="PWWP" evidence="4">
    <location>
        <begin position="332"/>
        <end position="387"/>
    </location>
</feature>
<gene>
    <name evidence="7" type="primary">LOC107065486</name>
</gene>
<dbReference type="RefSeq" id="XP_015174702.1">
    <property type="nucleotide sequence ID" value="XM_015319216.1"/>
</dbReference>
<dbReference type="PROSITE" id="PS51050">
    <property type="entry name" value="ZF_CW"/>
    <property type="match status" value="1"/>
</dbReference>
<proteinExistence type="predicted"/>
<dbReference type="Gene3D" id="2.30.30.140">
    <property type="match status" value="1"/>
</dbReference>
<evidence type="ECO:0000256" key="2">
    <source>
        <dbReference type="ARBA" id="ARBA00022771"/>
    </source>
</evidence>
<evidence type="ECO:0000313" key="7">
    <source>
        <dbReference type="RefSeq" id="XP_015174702.1"/>
    </source>
</evidence>
<dbReference type="Pfam" id="PF00855">
    <property type="entry name" value="PWWP"/>
    <property type="match status" value="1"/>
</dbReference>
<dbReference type="CDD" id="cd20145">
    <property type="entry name" value="PWWP_ZCWPW1"/>
    <property type="match status" value="1"/>
</dbReference>
<dbReference type="SMART" id="SM00293">
    <property type="entry name" value="PWWP"/>
    <property type="match status" value="1"/>
</dbReference>
<organism evidence="6 7">
    <name type="scientific">Polistes dominula</name>
    <name type="common">European paper wasp</name>
    <name type="synonym">Vespa dominula</name>
    <dbReference type="NCBI Taxonomy" id="743375"/>
    <lineage>
        <taxon>Eukaryota</taxon>
        <taxon>Metazoa</taxon>
        <taxon>Ecdysozoa</taxon>
        <taxon>Arthropoda</taxon>
        <taxon>Hexapoda</taxon>
        <taxon>Insecta</taxon>
        <taxon>Pterygota</taxon>
        <taxon>Neoptera</taxon>
        <taxon>Endopterygota</taxon>
        <taxon>Hymenoptera</taxon>
        <taxon>Apocrita</taxon>
        <taxon>Aculeata</taxon>
        <taxon>Vespoidea</taxon>
        <taxon>Vespidae</taxon>
        <taxon>Polistinae</taxon>
        <taxon>Polistini</taxon>
        <taxon>Polistes</taxon>
    </lineage>
</organism>
<keyword evidence="3" id="KW-0862">Zinc</keyword>
<dbReference type="SUPFAM" id="SSF63748">
    <property type="entry name" value="Tudor/PWWP/MBT"/>
    <property type="match status" value="1"/>
</dbReference>
<keyword evidence="1" id="KW-0479">Metal-binding</keyword>
<evidence type="ECO:0000259" key="5">
    <source>
        <dbReference type="PROSITE" id="PS51050"/>
    </source>
</evidence>
<dbReference type="Proteomes" id="UP000694924">
    <property type="component" value="Unplaced"/>
</dbReference>
<dbReference type="PROSITE" id="PS50812">
    <property type="entry name" value="PWWP"/>
    <property type="match status" value="1"/>
</dbReference>
<dbReference type="Gene3D" id="3.30.40.100">
    <property type="match status" value="1"/>
</dbReference>
<accession>A0ABM1I3B5</accession>
<keyword evidence="2" id="KW-0863">Zinc-finger</keyword>
<dbReference type="Pfam" id="PF07496">
    <property type="entry name" value="zf-CW"/>
    <property type="match status" value="1"/>
</dbReference>
<dbReference type="InterPro" id="IPR000313">
    <property type="entry name" value="PWWP_dom"/>
</dbReference>
<dbReference type="PANTHER" id="PTHR15999">
    <property type="entry name" value="ZINC FINGER CW-TYPE PWWP DOMAIN PROTEIN 1"/>
    <property type="match status" value="1"/>
</dbReference>
<reference evidence="7" key="1">
    <citation type="submission" date="2025-08" db="UniProtKB">
        <authorList>
            <consortium name="RefSeq"/>
        </authorList>
    </citation>
    <scope>IDENTIFICATION</scope>
    <source>
        <tissue evidence="7">Whole body</tissue>
    </source>
</reference>
<dbReference type="PANTHER" id="PTHR15999:SF2">
    <property type="entry name" value="ZINC FINGER CW-TYPE PWWP DOMAIN PROTEIN 1"/>
    <property type="match status" value="1"/>
</dbReference>
<dbReference type="InterPro" id="IPR011124">
    <property type="entry name" value="Znf_CW"/>
</dbReference>
<name>A0ABM1I3B5_POLDO</name>
<dbReference type="GeneID" id="107065486"/>
<protein>
    <submittedName>
        <fullName evidence="7">Uncharacterized protein LOC107065486 isoform X1</fullName>
    </submittedName>
</protein>
<keyword evidence="6" id="KW-1185">Reference proteome</keyword>
<feature type="domain" description="CW-type" evidence="5">
    <location>
        <begin position="264"/>
        <end position="318"/>
    </location>
</feature>